<evidence type="ECO:0000259" key="7">
    <source>
        <dbReference type="Pfam" id="PF11904"/>
    </source>
</evidence>
<evidence type="ECO:0000313" key="8">
    <source>
        <dbReference type="EMBL" id="CDW88240.1"/>
    </source>
</evidence>
<sequence length="723" mass="84617">MDRSSQQYFQKYQANIKNEIMKDLKQVELNDVELNKKVIDKLNNNKIPTNTQQIYPIATAINNTKISEFYQNTPDKLKKLDREQLKKQIQLNIESQNDLTDLTRNLEKVTKPIAGKGQSYDSQQNTKIYLQNNNKFQNTINQQTYIRGRPSSTQHQLSSNSTENGLKNQLVANDLHQNYNANKFGSFNNEQMLNTIDLKFTSHSNQFMHDKNFTMNSIIQSNTEKIKLQSVQITPKHLDESNLIHRQSSQKITKLNTTILESQKDNNMGLFAQIQSYGKYPLHKMVFQKNFKLLKQCLLGNVELFVKDEINERDQRGNTPLLLAGKLSLHDQDYLIAVNILIEARASIKMQDKFDQRLSEIARQMQNIGLYSIIYQANEEKRKIKWQKKRVVVLDRLKEIPDCYFEITWDLSSNCIPGLHKFLPSDTFKVWKIGSNLRLDFNFVTMSGFKHKRRNMSIIFRDGRNASDYFRDCDLILLNRDKEQLVDQMQDFEIEERINIINEIMGAEPVETNLRNLRIQNEPCKSFFGFHIFDNINTYKSQMYKLTINCSLLQQKGSTILEENLENTPYQNYFDEAYKMGNTYVRKAVKEEMNTELKCNLWITEQFPITNDMFLTVLKTISASGDFRILKQLQQYLSNEDLIQLCGRNGFPVKVQIPLIYSIQAFVSFKSFQFLTFENAQIKQQQVAQLFSVPRHFQKVSRHVGIKMLNDRKKILLMANLTA</sequence>
<evidence type="ECO:0000256" key="2">
    <source>
        <dbReference type="ARBA" id="ARBA00004308"/>
    </source>
</evidence>
<dbReference type="SUPFAM" id="SSF48403">
    <property type="entry name" value="Ankyrin repeat"/>
    <property type="match status" value="1"/>
</dbReference>
<evidence type="ECO:0000256" key="3">
    <source>
        <dbReference type="ARBA" id="ARBA00022737"/>
    </source>
</evidence>
<feature type="domain" description="Ankyrin repeat" evidence="7">
    <location>
        <begin position="574"/>
        <end position="686"/>
    </location>
</feature>
<dbReference type="InterPro" id="IPR055285">
    <property type="entry name" value="ANKRD13_C"/>
</dbReference>
<dbReference type="InParanoid" id="A0A078B0Q3"/>
<dbReference type="PANTHER" id="PTHR12447">
    <property type="entry name" value="ANKYRIN REPEAT DOMAIN-CONTAINING PROTEIN 13"/>
    <property type="match status" value="1"/>
</dbReference>
<dbReference type="Pfam" id="PF11904">
    <property type="entry name" value="ANKRD13_C"/>
    <property type="match status" value="1"/>
</dbReference>
<dbReference type="GO" id="GO:0005783">
    <property type="term" value="C:endoplasmic reticulum"/>
    <property type="evidence" value="ECO:0007669"/>
    <property type="project" value="UniProtKB-SubCell"/>
</dbReference>
<dbReference type="InterPro" id="IPR036770">
    <property type="entry name" value="Ankyrin_rpt-contain_sf"/>
</dbReference>
<accession>A0A078B0Q3</accession>
<dbReference type="OrthoDB" id="1938156at2759"/>
<dbReference type="AlphaFoldDB" id="A0A078B0Q3"/>
<keyword evidence="9" id="KW-1185">Reference proteome</keyword>
<comment type="subcellular location">
    <subcellularLocation>
        <location evidence="2">Endomembrane system</location>
    </subcellularLocation>
    <subcellularLocation>
        <location evidence="1">Endoplasmic reticulum</location>
    </subcellularLocation>
</comment>
<keyword evidence="3" id="KW-0677">Repeat</keyword>
<dbReference type="OMA" id="EMGESIY"/>
<keyword evidence="5" id="KW-0040">ANK repeat</keyword>
<organism evidence="8 9">
    <name type="scientific">Stylonychia lemnae</name>
    <name type="common">Ciliate</name>
    <dbReference type="NCBI Taxonomy" id="5949"/>
    <lineage>
        <taxon>Eukaryota</taxon>
        <taxon>Sar</taxon>
        <taxon>Alveolata</taxon>
        <taxon>Ciliophora</taxon>
        <taxon>Intramacronucleata</taxon>
        <taxon>Spirotrichea</taxon>
        <taxon>Stichotrichia</taxon>
        <taxon>Sporadotrichida</taxon>
        <taxon>Oxytrichidae</taxon>
        <taxon>Stylonychinae</taxon>
        <taxon>Stylonychia</taxon>
    </lineage>
</organism>
<evidence type="ECO:0000256" key="6">
    <source>
        <dbReference type="ARBA" id="ARBA00023136"/>
    </source>
</evidence>
<protein>
    <recommendedName>
        <fullName evidence="7">Ankyrin repeat domain-containing protein</fullName>
    </recommendedName>
</protein>
<evidence type="ECO:0000313" key="9">
    <source>
        <dbReference type="Proteomes" id="UP000039865"/>
    </source>
</evidence>
<dbReference type="Proteomes" id="UP000039865">
    <property type="component" value="Unassembled WGS sequence"/>
</dbReference>
<name>A0A078B0Q3_STYLE</name>
<dbReference type="Gene3D" id="1.25.40.20">
    <property type="entry name" value="Ankyrin repeat-containing domain"/>
    <property type="match status" value="1"/>
</dbReference>
<dbReference type="EMBL" id="CCKQ01016365">
    <property type="protein sequence ID" value="CDW88240.1"/>
    <property type="molecule type" value="Genomic_DNA"/>
</dbReference>
<evidence type="ECO:0000256" key="4">
    <source>
        <dbReference type="ARBA" id="ARBA00022824"/>
    </source>
</evidence>
<dbReference type="InterPro" id="IPR021832">
    <property type="entry name" value="ANKRD13"/>
</dbReference>
<keyword evidence="6" id="KW-0472">Membrane</keyword>
<reference evidence="8 9" key="1">
    <citation type="submission" date="2014-06" db="EMBL/GenBank/DDBJ databases">
        <authorList>
            <person name="Swart Estienne"/>
        </authorList>
    </citation>
    <scope>NUCLEOTIDE SEQUENCE [LARGE SCALE GENOMIC DNA]</scope>
    <source>
        <strain evidence="8 9">130c</strain>
    </source>
</reference>
<dbReference type="PANTHER" id="PTHR12447:SF25">
    <property type="entry name" value="ANKYRIN REPEAT DOMAIN-CONTAINING PROTEIN 13C"/>
    <property type="match status" value="1"/>
</dbReference>
<evidence type="ECO:0000256" key="1">
    <source>
        <dbReference type="ARBA" id="ARBA00004240"/>
    </source>
</evidence>
<gene>
    <name evidence="8" type="primary">Contig8351.g421</name>
    <name evidence="8" type="ORF">STYLEM_17358</name>
</gene>
<evidence type="ECO:0000256" key="5">
    <source>
        <dbReference type="ARBA" id="ARBA00023043"/>
    </source>
</evidence>
<keyword evidence="4" id="KW-0256">Endoplasmic reticulum</keyword>
<proteinExistence type="predicted"/>